<feature type="region of interest" description="Disordered" evidence="1">
    <location>
        <begin position="87"/>
        <end position="106"/>
    </location>
</feature>
<proteinExistence type="predicted"/>
<reference evidence="2" key="1">
    <citation type="submission" date="2018-05" db="EMBL/GenBank/DDBJ databases">
        <authorList>
            <person name="Lanie J.A."/>
            <person name="Ng W.-L."/>
            <person name="Kazmierczak K.M."/>
            <person name="Andrzejewski T.M."/>
            <person name="Davidsen T.M."/>
            <person name="Wayne K.J."/>
            <person name="Tettelin H."/>
            <person name="Glass J.I."/>
            <person name="Rusch D."/>
            <person name="Podicherti R."/>
            <person name="Tsui H.-C.T."/>
            <person name="Winkler M.E."/>
        </authorList>
    </citation>
    <scope>NUCLEOTIDE SEQUENCE</scope>
</reference>
<organism evidence="2">
    <name type="scientific">marine metagenome</name>
    <dbReference type="NCBI Taxonomy" id="408172"/>
    <lineage>
        <taxon>unclassified sequences</taxon>
        <taxon>metagenomes</taxon>
        <taxon>ecological metagenomes</taxon>
    </lineage>
</organism>
<evidence type="ECO:0000313" key="2">
    <source>
        <dbReference type="EMBL" id="SVB87095.1"/>
    </source>
</evidence>
<dbReference type="EMBL" id="UINC01061479">
    <property type="protein sequence ID" value="SVB87095.1"/>
    <property type="molecule type" value="Genomic_DNA"/>
</dbReference>
<sequence length="106" mass="11386">MPCRRVGAHAQHHRAPGGDLVVRVAKATRLPVAAGRVVFRVKIKHDRLAAKLAERHFAAAVGRRGEARRRGAFPEFHLLHAGGSVGPRLAKVNPPGKNLAARGSFP</sequence>
<name>A0A382HJ51_9ZZZZ</name>
<protein>
    <submittedName>
        <fullName evidence="2">Uncharacterized protein</fullName>
    </submittedName>
</protein>
<evidence type="ECO:0000256" key="1">
    <source>
        <dbReference type="SAM" id="MobiDB-lite"/>
    </source>
</evidence>
<gene>
    <name evidence="2" type="ORF">METZ01_LOCUS239949</name>
</gene>
<accession>A0A382HJ51</accession>
<dbReference type="AlphaFoldDB" id="A0A382HJ51"/>